<gene>
    <name evidence="3" type="primary">LOC113737780</name>
</gene>
<organism evidence="2 3">
    <name type="scientific">Coffea arabica</name>
    <name type="common">Arabian coffee</name>
    <dbReference type="NCBI Taxonomy" id="13443"/>
    <lineage>
        <taxon>Eukaryota</taxon>
        <taxon>Viridiplantae</taxon>
        <taxon>Streptophyta</taxon>
        <taxon>Embryophyta</taxon>
        <taxon>Tracheophyta</taxon>
        <taxon>Spermatophyta</taxon>
        <taxon>Magnoliopsida</taxon>
        <taxon>eudicotyledons</taxon>
        <taxon>Gunneridae</taxon>
        <taxon>Pentapetalae</taxon>
        <taxon>asterids</taxon>
        <taxon>lamiids</taxon>
        <taxon>Gentianales</taxon>
        <taxon>Rubiaceae</taxon>
        <taxon>Ixoroideae</taxon>
        <taxon>Gardenieae complex</taxon>
        <taxon>Bertiereae - Coffeeae clade</taxon>
        <taxon>Coffeeae</taxon>
        <taxon>Coffea</taxon>
    </lineage>
</organism>
<dbReference type="GeneID" id="113737780"/>
<reference evidence="2" key="1">
    <citation type="journal article" date="2025" name="Foods">
        <title>Unveiling the Microbial Signatures of Arabica Coffee Cherries: Insights into Ripeness Specific Diversity, Functional Traits, and Implications for Quality and Safety.</title>
        <authorList>
            <consortium name="RefSeq"/>
            <person name="Tenea G.N."/>
            <person name="Cifuentes V."/>
            <person name="Reyes P."/>
            <person name="Cevallos-Vallejos M."/>
        </authorList>
    </citation>
    <scope>NUCLEOTIDE SEQUENCE [LARGE SCALE GENOMIC DNA]</scope>
</reference>
<feature type="region of interest" description="Disordered" evidence="1">
    <location>
        <begin position="1"/>
        <end position="21"/>
    </location>
</feature>
<dbReference type="AlphaFoldDB" id="A0A6P6WZJ9"/>
<evidence type="ECO:0000313" key="2">
    <source>
        <dbReference type="Proteomes" id="UP001652660"/>
    </source>
</evidence>
<dbReference type="Proteomes" id="UP001652660">
    <property type="component" value="Chromosome 3e"/>
</dbReference>
<feature type="region of interest" description="Disordered" evidence="1">
    <location>
        <begin position="151"/>
        <end position="172"/>
    </location>
</feature>
<accession>A0A6P6WZJ9</accession>
<protein>
    <submittedName>
        <fullName evidence="3">Uncharacterized protein</fullName>
    </submittedName>
</protein>
<sequence>MAGTSAAGGGEPPQRRPRVIDYQERPGGPIRLWYTASRTRRCRRCQFYSYADHVVEAVLAERRRLRCDAARERTETLRLKGIMRMQADRIGELQGNVVMEQERTDALREQLQVVNDRLTRVVREVRDRSGAIIDKCGALIQGVIGANAPGGVPGGGAPGQGGALSSSSGGSRLTPSRTRLGFLSLVLIPCEGYLGKVFG</sequence>
<reference evidence="3" key="2">
    <citation type="submission" date="2025-08" db="UniProtKB">
        <authorList>
            <consortium name="RefSeq"/>
        </authorList>
    </citation>
    <scope>IDENTIFICATION</scope>
    <source>
        <tissue evidence="3">Leaves</tissue>
    </source>
</reference>
<keyword evidence="2" id="KW-1185">Reference proteome</keyword>
<evidence type="ECO:0000313" key="3">
    <source>
        <dbReference type="RefSeq" id="XP_027120755.2"/>
    </source>
</evidence>
<evidence type="ECO:0000256" key="1">
    <source>
        <dbReference type="SAM" id="MobiDB-lite"/>
    </source>
</evidence>
<feature type="compositionally biased region" description="Gly residues" evidence="1">
    <location>
        <begin position="151"/>
        <end position="162"/>
    </location>
</feature>
<feature type="compositionally biased region" description="Gly residues" evidence="1">
    <location>
        <begin position="1"/>
        <end position="11"/>
    </location>
</feature>
<proteinExistence type="predicted"/>
<name>A0A6P6WZJ9_COFAR</name>
<dbReference type="RefSeq" id="XP_027120755.2">
    <property type="nucleotide sequence ID" value="XM_027264954.2"/>
</dbReference>